<protein>
    <recommendedName>
        <fullName evidence="3">PEFG-CTERM sorting domain-containing protein</fullName>
    </recommendedName>
</protein>
<accession>A0RXX4</accession>
<proteinExistence type="predicted"/>
<organism evidence="1 2">
    <name type="scientific">Cenarchaeum symbiosum (strain A)</name>
    <dbReference type="NCBI Taxonomy" id="414004"/>
    <lineage>
        <taxon>Archaea</taxon>
        <taxon>Nitrososphaerota</taxon>
        <taxon>Candidatus Cenarchaeales</taxon>
        <taxon>Candidatus Cenarchaeaceae</taxon>
        <taxon>Candidatus Cenarchaeum</taxon>
    </lineage>
</organism>
<dbReference type="STRING" id="414004.CENSYa_1571"/>
<evidence type="ECO:0008006" key="3">
    <source>
        <dbReference type="Google" id="ProtNLM"/>
    </source>
</evidence>
<evidence type="ECO:0000313" key="2">
    <source>
        <dbReference type="Proteomes" id="UP000000758"/>
    </source>
</evidence>
<dbReference type="EnsemblBacteria" id="ABK78191">
    <property type="protein sequence ID" value="ABK78191"/>
    <property type="gene ID" value="CENSYa_1571"/>
</dbReference>
<sequence>MINRCSVRVIPFVIAAAVLLAVLYAQPPQYAEAQVQDFRPPPPPTMTVRTSEGMYEQGDVVVISGRVSTVFEGEVTIQVFLDTTLVEIDQLPVAQDGSYSVTINAEGNRWSKPGTYTVRATYGEDTIETTFEYATALVMTETTKSFEVGAGDSGTFDVPYTIVGGTVQNMYIDPPNLSLIVIIEAEGNGALTVDLPRDWIDSKDPGGADEEYIVLVDGSEIIHTQVVQDSEIRKVRADFTEESTEIIIIGTEIIPEFGAALPALAAAVAAAAAISRRKLTV</sequence>
<dbReference type="InterPro" id="IPR027560">
    <property type="entry name" value="PEFG-CTERM"/>
</dbReference>
<evidence type="ECO:0000313" key="1">
    <source>
        <dbReference type="EMBL" id="ABK78191.1"/>
    </source>
</evidence>
<dbReference type="NCBIfam" id="TIGR04296">
    <property type="entry name" value="PEFG-CTERM"/>
    <property type="match status" value="1"/>
</dbReference>
<gene>
    <name evidence="1" type="ordered locus">CENSYa_1571</name>
</gene>
<keyword evidence="2" id="KW-1185">Reference proteome</keyword>
<dbReference type="KEGG" id="csy:CENSYa_1571"/>
<dbReference type="EMBL" id="DP000238">
    <property type="protein sequence ID" value="ABK78191.1"/>
    <property type="molecule type" value="Genomic_DNA"/>
</dbReference>
<dbReference type="AlphaFoldDB" id="A0RXX4"/>
<name>A0RXX4_CENSY</name>
<dbReference type="HOGENOM" id="CLU_088139_0_0_2"/>
<dbReference type="Proteomes" id="UP000000758">
    <property type="component" value="Chromosome"/>
</dbReference>
<reference evidence="1 2" key="1">
    <citation type="journal article" date="2006" name="Proc. Natl. Acad. Sci. U.S.A.">
        <title>Genomic analysis of the uncultivated marine crenarchaeote Cenarchaeum symbiosum.</title>
        <authorList>
            <person name="Hallam S.J."/>
            <person name="Konstantinidis K.T."/>
            <person name="Putnam N."/>
            <person name="Schleper C."/>
            <person name="Watanabe Y."/>
            <person name="Sugahara J."/>
            <person name="Preston C."/>
            <person name="de la Torre J."/>
            <person name="Richardson P.M."/>
            <person name="DeLong E.F."/>
        </authorList>
    </citation>
    <scope>NUCLEOTIDE SEQUENCE [LARGE SCALE GENOMIC DNA]</scope>
    <source>
        <strain evidence="2">A</strain>
    </source>
</reference>